<reference evidence="9 10" key="1">
    <citation type="submission" date="2020-04" db="EMBL/GenBank/DDBJ databases">
        <title>Genome sequence of Altibacter aquimarinus strain ALE3EI.</title>
        <authorList>
            <person name="Oh H.-M."/>
            <person name="Jang D."/>
        </authorList>
    </citation>
    <scope>NUCLEOTIDE SEQUENCE [LARGE SCALE GENOMIC DNA]</scope>
    <source>
        <strain evidence="9 10">ALE3EI</strain>
    </source>
</reference>
<protein>
    <recommendedName>
        <fullName evidence="4">Aldehyde dehydrogenase</fullName>
    </recommendedName>
</protein>
<keyword evidence="10" id="KW-1185">Reference proteome</keyword>
<dbReference type="PANTHER" id="PTHR43570:SF16">
    <property type="entry name" value="ALDEHYDE DEHYDROGENASE TYPE III, ISOFORM Q"/>
    <property type="match status" value="1"/>
</dbReference>
<feature type="active site" evidence="5">
    <location>
        <position position="241"/>
    </location>
</feature>
<name>A0A7G8PW28_9FLAO</name>
<dbReference type="CDD" id="cd07136">
    <property type="entry name" value="ALDH_YwdH-P39616"/>
    <property type="match status" value="1"/>
</dbReference>
<evidence type="ECO:0000256" key="2">
    <source>
        <dbReference type="ARBA" id="ARBA00023002"/>
    </source>
</evidence>
<organism evidence="9 10">
    <name type="scientific">Constantimarinum furrinae</name>
    <dbReference type="NCBI Taxonomy" id="2562285"/>
    <lineage>
        <taxon>Bacteria</taxon>
        <taxon>Pseudomonadati</taxon>
        <taxon>Bacteroidota</taxon>
        <taxon>Flavobacteriia</taxon>
        <taxon>Flavobacteriales</taxon>
        <taxon>Flavobacteriaceae</taxon>
        <taxon>Altibacter/Constantimarinum group</taxon>
        <taxon>Constantimarinum</taxon>
    </lineage>
</organism>
<dbReference type="PROSITE" id="PS00070">
    <property type="entry name" value="ALDEHYDE_DEHYDR_CYS"/>
    <property type="match status" value="1"/>
</dbReference>
<evidence type="ECO:0000256" key="3">
    <source>
        <dbReference type="ARBA" id="ARBA00023027"/>
    </source>
</evidence>
<dbReference type="Pfam" id="PF00171">
    <property type="entry name" value="Aldedh"/>
    <property type="match status" value="1"/>
</dbReference>
<dbReference type="RefSeq" id="WP_186988273.1">
    <property type="nucleotide sequence ID" value="NZ_CP052909.1"/>
</dbReference>
<dbReference type="InterPro" id="IPR015590">
    <property type="entry name" value="Aldehyde_DH_dom"/>
</dbReference>
<evidence type="ECO:0000256" key="4">
    <source>
        <dbReference type="PIRNR" id="PIRNR036492"/>
    </source>
</evidence>
<dbReference type="PANTHER" id="PTHR43570">
    <property type="entry name" value="ALDEHYDE DEHYDROGENASE"/>
    <property type="match status" value="1"/>
</dbReference>
<dbReference type="KEGG" id="alti:ALE3EI_1997"/>
<dbReference type="EMBL" id="CP052909">
    <property type="protein sequence ID" value="QNJ98544.1"/>
    <property type="molecule type" value="Genomic_DNA"/>
</dbReference>
<dbReference type="FunFam" id="3.40.309.10:FF:000003">
    <property type="entry name" value="Aldehyde dehydrogenase"/>
    <property type="match status" value="1"/>
</dbReference>
<proteinExistence type="inferred from homology"/>
<dbReference type="GO" id="GO:0006081">
    <property type="term" value="P:aldehyde metabolic process"/>
    <property type="evidence" value="ECO:0007669"/>
    <property type="project" value="InterPro"/>
</dbReference>
<dbReference type="GO" id="GO:0004029">
    <property type="term" value="F:aldehyde dehydrogenase (NAD+) activity"/>
    <property type="evidence" value="ECO:0007669"/>
    <property type="project" value="TreeGrafter"/>
</dbReference>
<evidence type="ECO:0000313" key="10">
    <source>
        <dbReference type="Proteomes" id="UP000515514"/>
    </source>
</evidence>
<keyword evidence="2 4" id="KW-0560">Oxidoreductase</keyword>
<comment type="similarity">
    <text evidence="1 4 7">Belongs to the aldehyde dehydrogenase family.</text>
</comment>
<feature type="active site" evidence="5 6">
    <location>
        <position position="207"/>
    </location>
</feature>
<evidence type="ECO:0000256" key="5">
    <source>
        <dbReference type="PIRSR" id="PIRSR036492-1"/>
    </source>
</evidence>
<evidence type="ECO:0000313" key="9">
    <source>
        <dbReference type="EMBL" id="QNJ98544.1"/>
    </source>
</evidence>
<evidence type="ECO:0000256" key="6">
    <source>
        <dbReference type="PROSITE-ProRule" id="PRU10007"/>
    </source>
</evidence>
<dbReference type="Gene3D" id="3.40.605.10">
    <property type="entry name" value="Aldehyde Dehydrogenase, Chain A, domain 1"/>
    <property type="match status" value="1"/>
</dbReference>
<keyword evidence="3" id="KW-0520">NAD</keyword>
<dbReference type="InterPro" id="IPR029510">
    <property type="entry name" value="Ald_DH_CS_GLU"/>
</dbReference>
<evidence type="ECO:0000256" key="1">
    <source>
        <dbReference type="ARBA" id="ARBA00009986"/>
    </source>
</evidence>
<gene>
    <name evidence="9" type="ORF">ALE3EI_1997</name>
</gene>
<dbReference type="InterPro" id="IPR012394">
    <property type="entry name" value="Aldehyde_DH_NAD(P)"/>
</dbReference>
<dbReference type="GO" id="GO:0005737">
    <property type="term" value="C:cytoplasm"/>
    <property type="evidence" value="ECO:0007669"/>
    <property type="project" value="TreeGrafter"/>
</dbReference>
<dbReference type="Proteomes" id="UP000515514">
    <property type="component" value="Chromosome"/>
</dbReference>
<dbReference type="InterPro" id="IPR016160">
    <property type="entry name" value="Ald_DH_CS_CYS"/>
</dbReference>
<evidence type="ECO:0000256" key="7">
    <source>
        <dbReference type="RuleBase" id="RU003345"/>
    </source>
</evidence>
<accession>A0A7G8PW28</accession>
<feature type="domain" description="Aldehyde dehydrogenase" evidence="8">
    <location>
        <begin position="19"/>
        <end position="423"/>
    </location>
</feature>
<dbReference type="Gene3D" id="3.40.309.10">
    <property type="entry name" value="Aldehyde Dehydrogenase, Chain A, domain 2"/>
    <property type="match status" value="1"/>
</dbReference>
<dbReference type="InterPro" id="IPR016161">
    <property type="entry name" value="Ald_DH/histidinol_DH"/>
</dbReference>
<dbReference type="PROSITE" id="PS00687">
    <property type="entry name" value="ALDEHYDE_DEHYDR_GLU"/>
    <property type="match status" value="1"/>
</dbReference>
<dbReference type="InterPro" id="IPR016162">
    <property type="entry name" value="Ald_DH_N"/>
</dbReference>
<dbReference type="InterPro" id="IPR016163">
    <property type="entry name" value="Ald_DH_C"/>
</dbReference>
<evidence type="ECO:0000259" key="8">
    <source>
        <dbReference type="Pfam" id="PF00171"/>
    </source>
</evidence>
<dbReference type="PIRSF" id="PIRSF036492">
    <property type="entry name" value="ALDH"/>
    <property type="match status" value="1"/>
</dbReference>
<dbReference type="FunFam" id="3.40.605.10:FF:000004">
    <property type="entry name" value="Aldehyde dehydrogenase"/>
    <property type="match status" value="1"/>
</dbReference>
<sequence length="453" mass="50878">MQQLFKSQREFFNRNVTKELSFRKRQLQKLESLLKAHEDQLFKAIYSDFKKSEFDTFTSELSILYHEIKVAKKQLRNWARKKRIPTDLANFPAKSYILPEPLGVCLVIGAWNYPYLLSLNPVISAIAAGNTVILKPSELPAATSAVMAKLINSNFAPEVLKVVEGGVSETTALLELPFDKIFFTGSTKVGKIVYTAAAKQLIPVTLELGGKSPAIICEDANLKMTAKRLVWGKFLNAGQTCIAPDYVAVHKNIEKRFLELLKAEIEGEQFSIKNHNYVQIINDDNFVRLTNLIDPSKVYFGGKTDPASRIIEPTILHHCTFKDDIMEEEIFGPLLPVITFEDIANLISKIKTLPKPLSAYVFTEKSATKRKVLNELSFGGGAVNDTVMHITNIKLPFGGVGNSGIGSYHGEFGFKAFSHQKSIIDKPTWLELPLKYYPHSEGSLKWIRRLLKL</sequence>
<dbReference type="SUPFAM" id="SSF53720">
    <property type="entry name" value="ALDH-like"/>
    <property type="match status" value="1"/>
</dbReference>
<dbReference type="AlphaFoldDB" id="A0A7G8PW28"/>